<keyword evidence="3" id="KW-1185">Reference proteome</keyword>
<reference evidence="2 3" key="1">
    <citation type="submission" date="2023-03" db="EMBL/GenBank/DDBJ databases">
        <title>High recombination rates correlate with genetic variation in Cardiocondyla obscurior ants.</title>
        <authorList>
            <person name="Errbii M."/>
        </authorList>
    </citation>
    <scope>NUCLEOTIDE SEQUENCE [LARGE SCALE GENOMIC DNA]</scope>
    <source>
        <strain evidence="2">Alpha-2009</strain>
        <tissue evidence="2">Whole body</tissue>
    </source>
</reference>
<sequence>MFKPCWSRPDGREDQRPKGKAPRESAEVKRNKRERGRRPLGSMDHRIAGGIPGLSQIGTLSALRVTTQLREIRQRHARERVFPLFPLSRQIKRLTSRNR</sequence>
<proteinExistence type="predicted"/>
<dbReference type="Proteomes" id="UP001430953">
    <property type="component" value="Unassembled WGS sequence"/>
</dbReference>
<name>A0AAW2EIY9_9HYME</name>
<feature type="region of interest" description="Disordered" evidence="1">
    <location>
        <begin position="1"/>
        <end position="49"/>
    </location>
</feature>
<evidence type="ECO:0000313" key="2">
    <source>
        <dbReference type="EMBL" id="KAL0101767.1"/>
    </source>
</evidence>
<feature type="compositionally biased region" description="Basic and acidic residues" evidence="1">
    <location>
        <begin position="9"/>
        <end position="29"/>
    </location>
</feature>
<gene>
    <name evidence="2" type="ORF">PUN28_019119</name>
</gene>
<evidence type="ECO:0000313" key="3">
    <source>
        <dbReference type="Proteomes" id="UP001430953"/>
    </source>
</evidence>
<evidence type="ECO:0000256" key="1">
    <source>
        <dbReference type="SAM" id="MobiDB-lite"/>
    </source>
</evidence>
<comment type="caution">
    <text evidence="2">The sequence shown here is derived from an EMBL/GenBank/DDBJ whole genome shotgun (WGS) entry which is preliminary data.</text>
</comment>
<dbReference type="AlphaFoldDB" id="A0AAW2EIY9"/>
<accession>A0AAW2EIY9</accession>
<protein>
    <submittedName>
        <fullName evidence="2">Uncharacterized protein</fullName>
    </submittedName>
</protein>
<organism evidence="2 3">
    <name type="scientific">Cardiocondyla obscurior</name>
    <dbReference type="NCBI Taxonomy" id="286306"/>
    <lineage>
        <taxon>Eukaryota</taxon>
        <taxon>Metazoa</taxon>
        <taxon>Ecdysozoa</taxon>
        <taxon>Arthropoda</taxon>
        <taxon>Hexapoda</taxon>
        <taxon>Insecta</taxon>
        <taxon>Pterygota</taxon>
        <taxon>Neoptera</taxon>
        <taxon>Endopterygota</taxon>
        <taxon>Hymenoptera</taxon>
        <taxon>Apocrita</taxon>
        <taxon>Aculeata</taxon>
        <taxon>Formicoidea</taxon>
        <taxon>Formicidae</taxon>
        <taxon>Myrmicinae</taxon>
        <taxon>Cardiocondyla</taxon>
    </lineage>
</organism>
<dbReference type="EMBL" id="JADYXP020000024">
    <property type="protein sequence ID" value="KAL0101767.1"/>
    <property type="molecule type" value="Genomic_DNA"/>
</dbReference>